<dbReference type="GO" id="GO:0007144">
    <property type="term" value="P:female meiosis I"/>
    <property type="evidence" value="ECO:0007669"/>
    <property type="project" value="TreeGrafter"/>
</dbReference>
<dbReference type="GO" id="GO:0005737">
    <property type="term" value="C:cytoplasm"/>
    <property type="evidence" value="ECO:0007669"/>
    <property type="project" value="TreeGrafter"/>
</dbReference>
<evidence type="ECO:0000313" key="1">
    <source>
        <dbReference type="EMBL" id="CAF0915250.1"/>
    </source>
</evidence>
<protein>
    <submittedName>
        <fullName evidence="1">Uncharacterized protein</fullName>
    </submittedName>
</protein>
<evidence type="ECO:0000313" key="2">
    <source>
        <dbReference type="Proteomes" id="UP000663879"/>
    </source>
</evidence>
<keyword evidence="2" id="KW-1185">Reference proteome</keyword>
<dbReference type="OrthoDB" id="5978002at2759"/>
<organism evidence="1 2">
    <name type="scientific">Brachionus calyciflorus</name>
    <dbReference type="NCBI Taxonomy" id="104777"/>
    <lineage>
        <taxon>Eukaryota</taxon>
        <taxon>Metazoa</taxon>
        <taxon>Spiralia</taxon>
        <taxon>Gnathifera</taxon>
        <taxon>Rotifera</taxon>
        <taxon>Eurotatoria</taxon>
        <taxon>Monogononta</taxon>
        <taxon>Pseudotrocha</taxon>
        <taxon>Ploima</taxon>
        <taxon>Brachionidae</taxon>
        <taxon>Brachionus</taxon>
    </lineage>
</organism>
<sequence length="437" mass="50966">MSSTGPTFGNPNNYLNFFNQSFGKDDKNWLNNSFGDKSWLNNSLCLPPEQRYQSLNEMVTKIIDDEAQKSLMASGNSLNLAHSFNQLNTQPNQNQFFCYQSPPSNPRAHFFRQDSNLSVNSESLYQQQFDSATTNYQAYNYYNSIPLAYPPGFSHQLANLTPDQQNYLLQQQNYLMGALMFQEMNLGSPIYNQVQIGYSHLVPNQFIQVQEQFNPVRIHNENKNNENFTNKNSQQNYRNHRRTGPANELHVRLEECLYQFKALESERKKVETELTYINFQVKKLHNTSNIPRLGQNPSRVDRLIHESLKEHSRLNYLLTKIESLKSTIFYENILKSFQNWSDGINNVQEKRKIELLNNRQRNGETKNISDENDIIILASSINELSLLTRKLRTSLWCAMQISNLHFNLHSGENVFDNVSKTRDFIDKNFEIKTDLVL</sequence>
<dbReference type="Pfam" id="PF15189">
    <property type="entry name" value="MEIOC"/>
    <property type="match status" value="1"/>
</dbReference>
<dbReference type="InterPro" id="IPR027963">
    <property type="entry name" value="MEIOC"/>
</dbReference>
<dbReference type="PANTHER" id="PTHR33861">
    <property type="entry name" value="PROTEIN CBG18333"/>
    <property type="match status" value="1"/>
</dbReference>
<dbReference type="PANTHER" id="PTHR33861:SF5">
    <property type="entry name" value="GAMMA-TUBULIN COMPLEX COMPONENT"/>
    <property type="match status" value="1"/>
</dbReference>
<reference evidence="1" key="1">
    <citation type="submission" date="2021-02" db="EMBL/GenBank/DDBJ databases">
        <authorList>
            <person name="Nowell W R."/>
        </authorList>
    </citation>
    <scope>NUCLEOTIDE SEQUENCE</scope>
    <source>
        <strain evidence="1">Ploen Becks lab</strain>
    </source>
</reference>
<comment type="caution">
    <text evidence="1">The sequence shown here is derived from an EMBL/GenBank/DDBJ whole genome shotgun (WGS) entry which is preliminary data.</text>
</comment>
<dbReference type="EMBL" id="CAJNOC010002144">
    <property type="protein sequence ID" value="CAF0915250.1"/>
    <property type="molecule type" value="Genomic_DNA"/>
</dbReference>
<gene>
    <name evidence="1" type="ORF">OXX778_LOCUS12115</name>
</gene>
<dbReference type="Proteomes" id="UP000663879">
    <property type="component" value="Unassembled WGS sequence"/>
</dbReference>
<dbReference type="GO" id="GO:0007141">
    <property type="term" value="P:male meiosis I"/>
    <property type="evidence" value="ECO:0007669"/>
    <property type="project" value="TreeGrafter"/>
</dbReference>
<dbReference type="GO" id="GO:0048255">
    <property type="term" value="P:mRNA stabilization"/>
    <property type="evidence" value="ECO:0007669"/>
    <property type="project" value="TreeGrafter"/>
</dbReference>
<dbReference type="GO" id="GO:0005634">
    <property type="term" value="C:nucleus"/>
    <property type="evidence" value="ECO:0007669"/>
    <property type="project" value="TreeGrafter"/>
</dbReference>
<dbReference type="AlphaFoldDB" id="A0A814AQ28"/>
<accession>A0A814AQ28</accession>
<proteinExistence type="predicted"/>
<name>A0A814AQ28_9BILA</name>